<organism evidence="1 2">
    <name type="scientific">Auriscalpium vulgare</name>
    <dbReference type="NCBI Taxonomy" id="40419"/>
    <lineage>
        <taxon>Eukaryota</taxon>
        <taxon>Fungi</taxon>
        <taxon>Dikarya</taxon>
        <taxon>Basidiomycota</taxon>
        <taxon>Agaricomycotina</taxon>
        <taxon>Agaricomycetes</taxon>
        <taxon>Russulales</taxon>
        <taxon>Auriscalpiaceae</taxon>
        <taxon>Auriscalpium</taxon>
    </lineage>
</organism>
<protein>
    <submittedName>
        <fullName evidence="1">S-adenosyl-L-methionine-dependent methyltransferase</fullName>
    </submittedName>
</protein>
<name>A0ACB8RNT1_9AGAM</name>
<keyword evidence="2" id="KW-1185">Reference proteome</keyword>
<dbReference type="EMBL" id="MU275954">
    <property type="protein sequence ID" value="KAI0045351.1"/>
    <property type="molecule type" value="Genomic_DNA"/>
</dbReference>
<sequence length="472" mass="51709">MANDNPLLALAAIISSGAETLNNAYSKRGLSFPSLNEPFSPGPLDDDQGLADTTRLIVAAAHQIIATVRSPMETIQDYCPAMYMSSSLRFVEETHIADVLKDAPQGMHVDDIGAKADVDGVKIARILRYLASRHVFKEVTPNVFANNRVSSVLVKAYPLEELKANSLTRYEGAPAAAFVGHVYVVAGLSRRLTLTHSRTDEAFKSSGHLSSHSTESKDYDAPFNAAYNTQASLWKWYEEPDNEWRGRRFATAIKGGGDRFPASIFVDSLNWKALKPESVVVDVGGNVGSVTLTLAAAFPHLKYVVQDLKPVIENNAQKASAPCFWEDEAPELVSSGRVTLQAQDFFQPQSVKQADVYFLRLVIHDWPDSTSEIILKNLRAVAAPHTKLVIYEMIMPHACPDDSGSPPPPFPLLANLGLPLGGFLTMVDLQMMTLFNGQERTFTQFVELGARAGWTFEHVKPGLLSAFIFTAA</sequence>
<reference evidence="1" key="1">
    <citation type="submission" date="2021-02" db="EMBL/GenBank/DDBJ databases">
        <authorList>
            <consortium name="DOE Joint Genome Institute"/>
            <person name="Ahrendt S."/>
            <person name="Looney B.P."/>
            <person name="Miyauchi S."/>
            <person name="Morin E."/>
            <person name="Drula E."/>
            <person name="Courty P.E."/>
            <person name="Chicoki N."/>
            <person name="Fauchery L."/>
            <person name="Kohler A."/>
            <person name="Kuo A."/>
            <person name="Labutti K."/>
            <person name="Pangilinan J."/>
            <person name="Lipzen A."/>
            <person name="Riley R."/>
            <person name="Andreopoulos W."/>
            <person name="He G."/>
            <person name="Johnson J."/>
            <person name="Barry K.W."/>
            <person name="Grigoriev I.V."/>
            <person name="Nagy L."/>
            <person name="Hibbett D."/>
            <person name="Henrissat B."/>
            <person name="Matheny P.B."/>
            <person name="Labbe J."/>
            <person name="Martin F."/>
        </authorList>
    </citation>
    <scope>NUCLEOTIDE SEQUENCE</scope>
    <source>
        <strain evidence="1">FP105234-sp</strain>
    </source>
</reference>
<evidence type="ECO:0000313" key="1">
    <source>
        <dbReference type="EMBL" id="KAI0045351.1"/>
    </source>
</evidence>
<comment type="caution">
    <text evidence="1">The sequence shown here is derived from an EMBL/GenBank/DDBJ whole genome shotgun (WGS) entry which is preliminary data.</text>
</comment>
<keyword evidence="1" id="KW-0808">Transferase</keyword>
<reference evidence="1" key="2">
    <citation type="journal article" date="2022" name="New Phytol.">
        <title>Evolutionary transition to the ectomycorrhizal habit in the genomes of a hyperdiverse lineage of mushroom-forming fungi.</title>
        <authorList>
            <person name="Looney B."/>
            <person name="Miyauchi S."/>
            <person name="Morin E."/>
            <person name="Drula E."/>
            <person name="Courty P.E."/>
            <person name="Kohler A."/>
            <person name="Kuo A."/>
            <person name="LaButti K."/>
            <person name="Pangilinan J."/>
            <person name="Lipzen A."/>
            <person name="Riley R."/>
            <person name="Andreopoulos W."/>
            <person name="He G."/>
            <person name="Johnson J."/>
            <person name="Nolan M."/>
            <person name="Tritt A."/>
            <person name="Barry K.W."/>
            <person name="Grigoriev I.V."/>
            <person name="Nagy L.G."/>
            <person name="Hibbett D."/>
            <person name="Henrissat B."/>
            <person name="Matheny P.B."/>
            <person name="Labbe J."/>
            <person name="Martin F.M."/>
        </authorList>
    </citation>
    <scope>NUCLEOTIDE SEQUENCE</scope>
    <source>
        <strain evidence="1">FP105234-sp</strain>
    </source>
</reference>
<dbReference type="Proteomes" id="UP000814033">
    <property type="component" value="Unassembled WGS sequence"/>
</dbReference>
<keyword evidence="1" id="KW-0489">Methyltransferase</keyword>
<proteinExistence type="predicted"/>
<evidence type="ECO:0000313" key="2">
    <source>
        <dbReference type="Proteomes" id="UP000814033"/>
    </source>
</evidence>
<accession>A0ACB8RNT1</accession>
<gene>
    <name evidence="1" type="ORF">FA95DRAFT_1495542</name>
</gene>